<dbReference type="PANTHER" id="PTHR33393:SF12">
    <property type="entry name" value="CAPSULE BIOSYNTHESIS PROTEIN CAPA"/>
    <property type="match status" value="1"/>
</dbReference>
<dbReference type="Pfam" id="PF09587">
    <property type="entry name" value="PGA_cap"/>
    <property type="match status" value="1"/>
</dbReference>
<dbReference type="PANTHER" id="PTHR33393">
    <property type="entry name" value="POLYGLUTAMINE SYNTHESIS ACCESSORY PROTEIN RV0574C-RELATED"/>
    <property type="match status" value="1"/>
</dbReference>
<evidence type="ECO:0000259" key="2">
    <source>
        <dbReference type="SMART" id="SM00854"/>
    </source>
</evidence>
<feature type="domain" description="Capsule synthesis protein CapA" evidence="2">
    <location>
        <begin position="34"/>
        <end position="275"/>
    </location>
</feature>
<comment type="similarity">
    <text evidence="1">Belongs to the CapA family.</text>
</comment>
<sequence length="384" mass="43831">MKKIISILFILMFLFSCESKENKKNNKETIRRAKLVFTGDIMTHPKVVEAFEGNDILIDLKDYFQGDIVFANLEFVVNTNKPPMPYPEFNGSKEYLEYFFNYFNTFSIANNHAYDQGAKAETETVSMLHQNNILTLGGSTNSPYISPIITNINGIPIFISAYTMLDNGLSHKTNKDGHFYFMNFYPKKDDLVEKVKSDMSLATNNEIKIISLHFGYEYTIAPEDTTIETARALIENGVDIIIGHHPHVPRPAEVYNGTNNSGIIIYSLGNFIANHKGRYPYLDIGTILSLEINENREISFSYVPTYYAFFRDNGFEFVMKPIKENPSINMPTLSSNYVYSAYDTNAIKSGYQLINSFYSPLTNENVKDIFVLDKNIENNIMAKN</sequence>
<dbReference type="KEGG" id="bpip:BPP43_00650"/>
<dbReference type="InterPro" id="IPR019079">
    <property type="entry name" value="Capsule_synth_CapA"/>
</dbReference>
<proteinExistence type="inferred from homology"/>
<dbReference type="SMART" id="SM00854">
    <property type="entry name" value="PGA_cap"/>
    <property type="match status" value="1"/>
</dbReference>
<protein>
    <submittedName>
        <fullName evidence="3">Poly-gamma-glutamic synthesis</fullName>
    </submittedName>
</protein>
<dbReference type="Proteomes" id="UP000010793">
    <property type="component" value="Chromosome"/>
</dbReference>
<dbReference type="PROSITE" id="PS51257">
    <property type="entry name" value="PROKAR_LIPOPROTEIN"/>
    <property type="match status" value="1"/>
</dbReference>
<gene>
    <name evidence="3" type="ORF">BPP43_00650</name>
</gene>
<organism evidence="3 4">
    <name type="scientific">Brachyspira pilosicoli P43/6/78</name>
    <dbReference type="NCBI Taxonomy" id="1042417"/>
    <lineage>
        <taxon>Bacteria</taxon>
        <taxon>Pseudomonadati</taxon>
        <taxon>Spirochaetota</taxon>
        <taxon>Spirochaetia</taxon>
        <taxon>Brachyspirales</taxon>
        <taxon>Brachyspiraceae</taxon>
        <taxon>Brachyspira</taxon>
    </lineage>
</organism>
<dbReference type="Gene3D" id="3.60.21.10">
    <property type="match status" value="1"/>
</dbReference>
<dbReference type="EMBL" id="CP002873">
    <property type="protein sequence ID" value="AGA65490.1"/>
    <property type="molecule type" value="Genomic_DNA"/>
</dbReference>
<reference evidence="3 4" key="1">
    <citation type="journal article" date="2013" name="Genome Announc.">
        <title>Complete Genome Sequence of the Porcine Strain Brachyspira pilosicoli P43/6/78(T.).</title>
        <authorList>
            <person name="Lin C."/>
            <person name="den Bakker H.C."/>
            <person name="Suzuki H."/>
            <person name="Lefebure T."/>
            <person name="Ponnala L."/>
            <person name="Sun Q."/>
            <person name="Stanhope M.J."/>
            <person name="Wiedmann M."/>
            <person name="Duhamel G.E."/>
        </authorList>
    </citation>
    <scope>NUCLEOTIDE SEQUENCE [LARGE SCALE GENOMIC DNA]</scope>
    <source>
        <strain evidence="3 4">P43/6/78</strain>
    </source>
</reference>
<dbReference type="InterPro" id="IPR052169">
    <property type="entry name" value="CW_Biosynth-Accessory"/>
</dbReference>
<evidence type="ECO:0000256" key="1">
    <source>
        <dbReference type="ARBA" id="ARBA00005662"/>
    </source>
</evidence>
<accession>A0A3B6VHT6</accession>
<name>A0A3B6VHT6_BRAPL</name>
<dbReference type="SUPFAM" id="SSF56300">
    <property type="entry name" value="Metallo-dependent phosphatases"/>
    <property type="match status" value="1"/>
</dbReference>
<dbReference type="RefSeq" id="WP_015273862.1">
    <property type="nucleotide sequence ID" value="NC_019908.1"/>
</dbReference>
<evidence type="ECO:0000313" key="3">
    <source>
        <dbReference type="EMBL" id="AGA65490.1"/>
    </source>
</evidence>
<dbReference type="AlphaFoldDB" id="A0A3B6VHT6"/>
<keyword evidence="4" id="KW-1185">Reference proteome</keyword>
<dbReference type="InterPro" id="IPR029052">
    <property type="entry name" value="Metallo-depent_PP-like"/>
</dbReference>
<evidence type="ECO:0000313" key="4">
    <source>
        <dbReference type="Proteomes" id="UP000010793"/>
    </source>
</evidence>